<feature type="transmembrane region" description="Helical" evidence="10">
    <location>
        <begin position="49"/>
        <end position="67"/>
    </location>
</feature>
<dbReference type="PANTHER" id="PTHR13603:SF1">
    <property type="entry name" value="TRANSMEMBRANE PROTEIN 186"/>
    <property type="match status" value="1"/>
</dbReference>
<gene>
    <name evidence="12" type="primary">LOC103592765</name>
</gene>
<evidence type="ECO:0000256" key="8">
    <source>
        <dbReference type="ARBA" id="ARBA00023136"/>
    </source>
</evidence>
<protein>
    <recommendedName>
        <fullName evidence="3">Transmembrane protein 186</fullName>
    </recommendedName>
</protein>
<name>A0ABM0QZM5_GALVR</name>
<evidence type="ECO:0000313" key="12">
    <source>
        <dbReference type="RefSeq" id="XP_008573816.1"/>
    </source>
</evidence>
<keyword evidence="11" id="KW-1185">Reference proteome</keyword>
<evidence type="ECO:0000256" key="2">
    <source>
        <dbReference type="ARBA" id="ARBA00007020"/>
    </source>
</evidence>
<evidence type="ECO:0000256" key="6">
    <source>
        <dbReference type="ARBA" id="ARBA00022989"/>
    </source>
</evidence>
<evidence type="ECO:0000256" key="4">
    <source>
        <dbReference type="ARBA" id="ARBA00022692"/>
    </source>
</evidence>
<evidence type="ECO:0000256" key="10">
    <source>
        <dbReference type="SAM" id="Phobius"/>
    </source>
</evidence>
<keyword evidence="4 10" id="KW-0812">Transmembrane</keyword>
<evidence type="ECO:0000256" key="5">
    <source>
        <dbReference type="ARBA" id="ARBA00022792"/>
    </source>
</evidence>
<organism evidence="11 12">
    <name type="scientific">Galeopterus variegatus</name>
    <name type="common">Malayan flying lemur</name>
    <name type="synonym">Cynocephalus variegatus</name>
    <dbReference type="NCBI Taxonomy" id="482537"/>
    <lineage>
        <taxon>Eukaryota</taxon>
        <taxon>Metazoa</taxon>
        <taxon>Chordata</taxon>
        <taxon>Craniata</taxon>
        <taxon>Vertebrata</taxon>
        <taxon>Euteleostomi</taxon>
        <taxon>Mammalia</taxon>
        <taxon>Eutheria</taxon>
        <taxon>Euarchontoglires</taxon>
        <taxon>Dermoptera</taxon>
        <taxon>Cynocephalidae</taxon>
        <taxon>Galeopterus</taxon>
    </lineage>
</organism>
<comment type="subcellular location">
    <subcellularLocation>
        <location evidence="1">Mitochondrion inner membrane</location>
        <topology evidence="1">Multi-pass membrane protein</topology>
    </subcellularLocation>
</comment>
<evidence type="ECO:0000256" key="3">
    <source>
        <dbReference type="ARBA" id="ARBA00014604"/>
    </source>
</evidence>
<dbReference type="RefSeq" id="XP_008573816.1">
    <property type="nucleotide sequence ID" value="XM_008575594.1"/>
</dbReference>
<reference evidence="12" key="1">
    <citation type="submission" date="2025-08" db="UniProtKB">
        <authorList>
            <consortium name="RefSeq"/>
        </authorList>
    </citation>
    <scope>IDENTIFICATION</scope>
</reference>
<evidence type="ECO:0000256" key="9">
    <source>
        <dbReference type="SAM" id="MobiDB-lite"/>
    </source>
</evidence>
<keyword evidence="6 10" id="KW-1133">Transmembrane helix</keyword>
<dbReference type="InterPro" id="IPR026571">
    <property type="entry name" value="Tmem186"/>
</dbReference>
<feature type="transmembrane region" description="Helical" evidence="10">
    <location>
        <begin position="87"/>
        <end position="108"/>
    </location>
</feature>
<sequence length="184" mass="20640">MGCGAAAGRSIQETGGEQVSHQAQRLKNPKWSTVLDGIRACGYMSLLKVAQTTLTVVALPLGFSWHSQGLMTQLLVPCEWDSWLCSGLALALLCWMSYFFWSLVGTLYMNESGTMLQVAHLTSSDWRQKTYCPVVDVMPLMEIKDWPQQLFMRIQQCGGKQTFFLPSAVDTSWTERVSHRCFGC</sequence>
<feature type="region of interest" description="Disordered" evidence="9">
    <location>
        <begin position="1"/>
        <end position="24"/>
    </location>
</feature>
<proteinExistence type="inferred from homology"/>
<evidence type="ECO:0000313" key="11">
    <source>
        <dbReference type="Proteomes" id="UP000694923"/>
    </source>
</evidence>
<keyword evidence="7" id="KW-0496">Mitochondrion</keyword>
<dbReference type="PANTHER" id="PTHR13603">
    <property type="entry name" value="TRANSMEMBRANE PROTEIN 186"/>
    <property type="match status" value="1"/>
</dbReference>
<feature type="compositionally biased region" description="Polar residues" evidence="9">
    <location>
        <begin position="11"/>
        <end position="24"/>
    </location>
</feature>
<evidence type="ECO:0000256" key="7">
    <source>
        <dbReference type="ARBA" id="ARBA00023128"/>
    </source>
</evidence>
<keyword evidence="8 10" id="KW-0472">Membrane</keyword>
<dbReference type="GeneID" id="103592765"/>
<dbReference type="Proteomes" id="UP000694923">
    <property type="component" value="Unplaced"/>
</dbReference>
<comment type="similarity">
    <text evidence="2">Belongs to the TMEM186 family.</text>
</comment>
<evidence type="ECO:0000256" key="1">
    <source>
        <dbReference type="ARBA" id="ARBA00004448"/>
    </source>
</evidence>
<keyword evidence="5" id="KW-0999">Mitochondrion inner membrane</keyword>
<accession>A0ABM0QZM5</accession>